<evidence type="ECO:0000256" key="3">
    <source>
        <dbReference type="SAM" id="MobiDB-lite"/>
    </source>
</evidence>
<feature type="region of interest" description="Disordered" evidence="3">
    <location>
        <begin position="41"/>
        <end position="93"/>
    </location>
</feature>
<dbReference type="PANTHER" id="PTHR14098">
    <property type="entry name" value="SH2 DOMAIN CONTAINING PROTEIN"/>
    <property type="match status" value="1"/>
</dbReference>
<evidence type="ECO:0000256" key="1">
    <source>
        <dbReference type="ARBA" id="ARBA00022999"/>
    </source>
</evidence>
<dbReference type="EMBL" id="HBUF01345268">
    <property type="protein sequence ID" value="CAG6708722.1"/>
    <property type="molecule type" value="Transcribed_RNA"/>
</dbReference>
<dbReference type="EMBL" id="HBUF01542320">
    <property type="protein sequence ID" value="CAG6755530.1"/>
    <property type="molecule type" value="Transcribed_RNA"/>
</dbReference>
<dbReference type="AlphaFoldDB" id="A0A8D8XTC5"/>
<dbReference type="SUPFAM" id="SSF55550">
    <property type="entry name" value="SH2 domain"/>
    <property type="match status" value="1"/>
</dbReference>
<keyword evidence="1 2" id="KW-0727">SH2 domain</keyword>
<dbReference type="GO" id="GO:0035556">
    <property type="term" value="P:intracellular signal transduction"/>
    <property type="evidence" value="ECO:0007669"/>
    <property type="project" value="TreeGrafter"/>
</dbReference>
<dbReference type="PANTHER" id="PTHR14098:SF14">
    <property type="entry name" value="SH2 DOMAIN-CONTAINING PROTEIN"/>
    <property type="match status" value="1"/>
</dbReference>
<dbReference type="InterPro" id="IPR051751">
    <property type="entry name" value="Immunoreceptor_sig_adapters"/>
</dbReference>
<feature type="domain" description="SH2" evidence="4">
    <location>
        <begin position="104"/>
        <end position="201"/>
    </location>
</feature>
<evidence type="ECO:0000256" key="2">
    <source>
        <dbReference type="PROSITE-ProRule" id="PRU00191"/>
    </source>
</evidence>
<organism evidence="5">
    <name type="scientific">Cacopsylla melanoneura</name>
    <dbReference type="NCBI Taxonomy" id="428564"/>
    <lineage>
        <taxon>Eukaryota</taxon>
        <taxon>Metazoa</taxon>
        <taxon>Ecdysozoa</taxon>
        <taxon>Arthropoda</taxon>
        <taxon>Hexapoda</taxon>
        <taxon>Insecta</taxon>
        <taxon>Pterygota</taxon>
        <taxon>Neoptera</taxon>
        <taxon>Paraneoptera</taxon>
        <taxon>Hemiptera</taxon>
        <taxon>Sternorrhyncha</taxon>
        <taxon>Psylloidea</taxon>
        <taxon>Psyllidae</taxon>
        <taxon>Psyllinae</taxon>
        <taxon>Cacopsylla</taxon>
    </lineage>
</organism>
<dbReference type="EMBL" id="HBUF01542318">
    <property type="protein sequence ID" value="CAG6755526.1"/>
    <property type="molecule type" value="Transcribed_RNA"/>
</dbReference>
<reference evidence="5" key="1">
    <citation type="submission" date="2021-05" db="EMBL/GenBank/DDBJ databases">
        <authorList>
            <person name="Alioto T."/>
            <person name="Alioto T."/>
            <person name="Gomez Garrido J."/>
        </authorList>
    </citation>
    <scope>NUCLEOTIDE SEQUENCE</scope>
</reference>
<evidence type="ECO:0000313" key="5">
    <source>
        <dbReference type="EMBL" id="CAG6708722.1"/>
    </source>
</evidence>
<feature type="compositionally biased region" description="Polar residues" evidence="3">
    <location>
        <begin position="41"/>
        <end position="55"/>
    </location>
</feature>
<proteinExistence type="predicted"/>
<sequence>MNICFYPRIAGRLLLNLVRRLHQDILDWVFAVKQSWFNCGQDENPTQTQNATTGGPSRREKHVNNNNDSTDSNRNSNSDSKRTSSSTSSVKQKTNYEVSVTKMAWFHSVNRERAVQMVAAGGEGCFLVRPSSSKEPLTLTLWYGGRAYNIFIRKRDDNKIGLGTFKPNEVAFDTVEELVNYYQTSELILYSDGHVTGRTKLGGFPA</sequence>
<dbReference type="Pfam" id="PF00017">
    <property type="entry name" value="SH2"/>
    <property type="match status" value="1"/>
</dbReference>
<dbReference type="Gene3D" id="3.30.505.10">
    <property type="entry name" value="SH2 domain"/>
    <property type="match status" value="1"/>
</dbReference>
<dbReference type="EMBL" id="HBUF01542319">
    <property type="protein sequence ID" value="CAG6755528.1"/>
    <property type="molecule type" value="Transcribed_RNA"/>
</dbReference>
<protein>
    <recommendedName>
        <fullName evidence="4">SH2 domain-containing protein</fullName>
    </recommendedName>
</protein>
<dbReference type="GO" id="GO:0005737">
    <property type="term" value="C:cytoplasm"/>
    <property type="evidence" value="ECO:0007669"/>
    <property type="project" value="UniProtKB-ARBA"/>
</dbReference>
<dbReference type="SMART" id="SM00252">
    <property type="entry name" value="SH2"/>
    <property type="match status" value="1"/>
</dbReference>
<dbReference type="GO" id="GO:0007169">
    <property type="term" value="P:cell surface receptor protein tyrosine kinase signaling pathway"/>
    <property type="evidence" value="ECO:0007669"/>
    <property type="project" value="TreeGrafter"/>
</dbReference>
<name>A0A8D8XTC5_9HEMI</name>
<dbReference type="InterPro" id="IPR036860">
    <property type="entry name" value="SH2_dom_sf"/>
</dbReference>
<dbReference type="EMBL" id="HBUF01345266">
    <property type="protein sequence ID" value="CAG6708718.1"/>
    <property type="molecule type" value="Transcribed_RNA"/>
</dbReference>
<dbReference type="PROSITE" id="PS50001">
    <property type="entry name" value="SH2"/>
    <property type="match status" value="1"/>
</dbReference>
<evidence type="ECO:0000259" key="4">
    <source>
        <dbReference type="PROSITE" id="PS50001"/>
    </source>
</evidence>
<feature type="compositionally biased region" description="Low complexity" evidence="3">
    <location>
        <begin position="64"/>
        <end position="89"/>
    </location>
</feature>
<dbReference type="EMBL" id="HBUF01345267">
    <property type="protein sequence ID" value="CAG6708720.1"/>
    <property type="molecule type" value="Transcribed_RNA"/>
</dbReference>
<accession>A0A8D8XTC5</accession>
<dbReference type="InterPro" id="IPR000980">
    <property type="entry name" value="SH2"/>
</dbReference>